<reference evidence="2" key="1">
    <citation type="submission" date="2016-11" db="EMBL/GenBank/DDBJ databases">
        <title>The genome sequence of Colletotrichum cuscutae.</title>
        <authorList>
            <person name="Baroncelli R."/>
        </authorList>
    </citation>
    <scope>NUCLEOTIDE SEQUENCE</scope>
    <source>
        <strain evidence="2">IMI 304802</strain>
    </source>
</reference>
<dbReference type="SUPFAM" id="SSF54695">
    <property type="entry name" value="POZ domain"/>
    <property type="match status" value="1"/>
</dbReference>
<dbReference type="Proteomes" id="UP001239213">
    <property type="component" value="Unassembled WGS sequence"/>
</dbReference>
<keyword evidence="3" id="KW-1185">Reference proteome</keyword>
<dbReference type="InterPro" id="IPR000210">
    <property type="entry name" value="BTB/POZ_dom"/>
</dbReference>
<dbReference type="AlphaFoldDB" id="A0AAI9TVU4"/>
<dbReference type="SMART" id="SM00225">
    <property type="entry name" value="BTB"/>
    <property type="match status" value="1"/>
</dbReference>
<comment type="caution">
    <text evidence="2">The sequence shown here is derived from an EMBL/GenBank/DDBJ whole genome shotgun (WGS) entry which is preliminary data.</text>
</comment>
<dbReference type="CDD" id="cd18186">
    <property type="entry name" value="BTB_POZ_ZBTB_KLHL-like"/>
    <property type="match status" value="1"/>
</dbReference>
<evidence type="ECO:0000313" key="3">
    <source>
        <dbReference type="Proteomes" id="UP001239213"/>
    </source>
</evidence>
<dbReference type="PANTHER" id="PTHR47843:SF2">
    <property type="entry name" value="BTB DOMAIN-CONTAINING PROTEIN"/>
    <property type="match status" value="1"/>
</dbReference>
<accession>A0AAI9TVU4</accession>
<dbReference type="InterPro" id="IPR011333">
    <property type="entry name" value="SKP1/BTB/POZ_sf"/>
</dbReference>
<dbReference type="PANTHER" id="PTHR47843">
    <property type="entry name" value="BTB DOMAIN-CONTAINING PROTEIN-RELATED"/>
    <property type="match status" value="1"/>
</dbReference>
<feature type="domain" description="BTB" evidence="1">
    <location>
        <begin position="97"/>
        <end position="168"/>
    </location>
</feature>
<proteinExistence type="predicted"/>
<organism evidence="2 3">
    <name type="scientific">Colletotrichum cuscutae</name>
    <dbReference type="NCBI Taxonomy" id="1209917"/>
    <lineage>
        <taxon>Eukaryota</taxon>
        <taxon>Fungi</taxon>
        <taxon>Dikarya</taxon>
        <taxon>Ascomycota</taxon>
        <taxon>Pezizomycotina</taxon>
        <taxon>Sordariomycetes</taxon>
        <taxon>Hypocreomycetidae</taxon>
        <taxon>Glomerellales</taxon>
        <taxon>Glomerellaceae</taxon>
        <taxon>Colletotrichum</taxon>
        <taxon>Colletotrichum acutatum species complex</taxon>
    </lineage>
</organism>
<dbReference type="Pfam" id="PF00651">
    <property type="entry name" value="BTB"/>
    <property type="match status" value="1"/>
</dbReference>
<evidence type="ECO:0000259" key="1">
    <source>
        <dbReference type="PROSITE" id="PS50097"/>
    </source>
</evidence>
<dbReference type="PROSITE" id="PS50097">
    <property type="entry name" value="BTB"/>
    <property type="match status" value="1"/>
</dbReference>
<protein>
    <recommendedName>
        <fullName evidence="1">BTB domain-containing protein</fullName>
    </recommendedName>
</protein>
<dbReference type="EMBL" id="MPDP01000315">
    <property type="protein sequence ID" value="KAK1446922.1"/>
    <property type="molecule type" value="Genomic_DNA"/>
</dbReference>
<sequence>MYEKQRALDITWQYTRNSDLHPVLSFLLEGTESLYFGLFIRRGRRDFLLSFAKLSYIYGPIPRPAWLSLLHPHTPSPANVTMSLKRKRGIEEIIDSRIVTFVIGKGDSKREFRVHEGALVHLSEPLRALLNGGMKESLEGKIIWDDVEPTTFLLLLDYAYTGSYPISYPEYIYNDKSDSEEEDARKDDAYPDSLRTWVKRTSSKRDNKRFAVLEYCQERFSEYGVETYMGHSLRKKESEGLDSNFIVALDHLLKPSQLYILADRYLIDDLKELCINDVGRKLWNAVGDGTLIGHVCSVLRFLHAQTLPEDELRELLLRYLIGDMEYAMKAGVRDLIRDFADYAVELLLEIPSTYWKELQGQVPGCRFPSYRGIGSNRGLTKRLI</sequence>
<dbReference type="Gene3D" id="3.30.710.10">
    <property type="entry name" value="Potassium Channel Kv1.1, Chain A"/>
    <property type="match status" value="1"/>
</dbReference>
<evidence type="ECO:0000313" key="2">
    <source>
        <dbReference type="EMBL" id="KAK1446922.1"/>
    </source>
</evidence>
<gene>
    <name evidence="2" type="ORF">CCUS01_02481</name>
</gene>
<name>A0AAI9TVU4_9PEZI</name>